<dbReference type="GO" id="GO:0008270">
    <property type="term" value="F:zinc ion binding"/>
    <property type="evidence" value="ECO:0007669"/>
    <property type="project" value="UniProtKB-KW"/>
</dbReference>
<sequence length="204" mass="22757">MLMMKESDAPAQMKGVLHALYFWMPSASKIVELLGRALLIEEQIPNQELRSAIGEQNFQDIAEDVPKYNPLILTTLRRQQENLPASLECSPFASACDAIRSGIDACSETVSSKGRKLQYCGGCRRVPYCSPECQKSEWKCSPDPHKAVCRKLKTFCQVLKLPATPEHVKDSVVDKWCETTAISLDNIVVIKLHFEGLAFPSKSV</sequence>
<evidence type="ECO:0000313" key="6">
    <source>
        <dbReference type="EMBL" id="KAK0472517.1"/>
    </source>
</evidence>
<keyword evidence="7" id="KW-1185">Reference proteome</keyword>
<proteinExistence type="predicted"/>
<comment type="caution">
    <text evidence="6">The sequence shown here is derived from an EMBL/GenBank/DDBJ whole genome shotgun (WGS) entry which is preliminary data.</text>
</comment>
<evidence type="ECO:0000256" key="2">
    <source>
        <dbReference type="ARBA" id="ARBA00022771"/>
    </source>
</evidence>
<evidence type="ECO:0000313" key="7">
    <source>
        <dbReference type="Proteomes" id="UP001175227"/>
    </source>
</evidence>
<dbReference type="PROSITE" id="PS50865">
    <property type="entry name" value="ZF_MYND_2"/>
    <property type="match status" value="1"/>
</dbReference>
<evidence type="ECO:0000256" key="4">
    <source>
        <dbReference type="PROSITE-ProRule" id="PRU00134"/>
    </source>
</evidence>
<organism evidence="6 7">
    <name type="scientific">Armillaria novae-zelandiae</name>
    <dbReference type="NCBI Taxonomy" id="153914"/>
    <lineage>
        <taxon>Eukaryota</taxon>
        <taxon>Fungi</taxon>
        <taxon>Dikarya</taxon>
        <taxon>Basidiomycota</taxon>
        <taxon>Agaricomycotina</taxon>
        <taxon>Agaricomycetes</taxon>
        <taxon>Agaricomycetidae</taxon>
        <taxon>Agaricales</taxon>
        <taxon>Marasmiineae</taxon>
        <taxon>Physalacriaceae</taxon>
        <taxon>Armillaria</taxon>
    </lineage>
</organism>
<keyword evidence="3" id="KW-0862">Zinc</keyword>
<keyword evidence="1" id="KW-0479">Metal-binding</keyword>
<dbReference type="InterPro" id="IPR002893">
    <property type="entry name" value="Znf_MYND"/>
</dbReference>
<dbReference type="Proteomes" id="UP001175227">
    <property type="component" value="Unassembled WGS sequence"/>
</dbReference>
<accession>A0AA39NV91</accession>
<keyword evidence="2 4" id="KW-0863">Zinc-finger</keyword>
<evidence type="ECO:0000256" key="3">
    <source>
        <dbReference type="ARBA" id="ARBA00022833"/>
    </source>
</evidence>
<dbReference type="AlphaFoldDB" id="A0AA39NV91"/>
<evidence type="ECO:0000256" key="1">
    <source>
        <dbReference type="ARBA" id="ARBA00022723"/>
    </source>
</evidence>
<name>A0AA39NV91_9AGAR</name>
<dbReference type="EMBL" id="JAUEPR010000040">
    <property type="protein sequence ID" value="KAK0472517.1"/>
    <property type="molecule type" value="Genomic_DNA"/>
</dbReference>
<dbReference type="Gene3D" id="6.10.140.2220">
    <property type="match status" value="1"/>
</dbReference>
<gene>
    <name evidence="6" type="ORF">IW261DRAFT_809890</name>
</gene>
<dbReference type="SUPFAM" id="SSF144232">
    <property type="entry name" value="HIT/MYND zinc finger-like"/>
    <property type="match status" value="1"/>
</dbReference>
<dbReference type="Pfam" id="PF01753">
    <property type="entry name" value="zf-MYND"/>
    <property type="match status" value="1"/>
</dbReference>
<evidence type="ECO:0000259" key="5">
    <source>
        <dbReference type="PROSITE" id="PS50865"/>
    </source>
</evidence>
<reference evidence="6" key="1">
    <citation type="submission" date="2023-06" db="EMBL/GenBank/DDBJ databases">
        <authorList>
            <consortium name="Lawrence Berkeley National Laboratory"/>
            <person name="Ahrendt S."/>
            <person name="Sahu N."/>
            <person name="Indic B."/>
            <person name="Wong-Bajracharya J."/>
            <person name="Merenyi Z."/>
            <person name="Ke H.-M."/>
            <person name="Monk M."/>
            <person name="Kocsube S."/>
            <person name="Drula E."/>
            <person name="Lipzen A."/>
            <person name="Balint B."/>
            <person name="Henrissat B."/>
            <person name="Andreopoulos B."/>
            <person name="Martin F.M."/>
            <person name="Harder C.B."/>
            <person name="Rigling D."/>
            <person name="Ford K.L."/>
            <person name="Foster G.D."/>
            <person name="Pangilinan J."/>
            <person name="Papanicolaou A."/>
            <person name="Barry K."/>
            <person name="LaButti K."/>
            <person name="Viragh M."/>
            <person name="Koriabine M."/>
            <person name="Yan M."/>
            <person name="Riley R."/>
            <person name="Champramary S."/>
            <person name="Plett K.L."/>
            <person name="Tsai I.J."/>
            <person name="Slot J."/>
            <person name="Sipos G."/>
            <person name="Plett J."/>
            <person name="Nagy L.G."/>
            <person name="Grigoriev I.V."/>
        </authorList>
    </citation>
    <scope>NUCLEOTIDE SEQUENCE</scope>
    <source>
        <strain evidence="6">ICMP 16352</strain>
    </source>
</reference>
<feature type="domain" description="MYND-type" evidence="5">
    <location>
        <begin position="103"/>
        <end position="149"/>
    </location>
</feature>
<protein>
    <recommendedName>
        <fullName evidence="5">MYND-type domain-containing protein</fullName>
    </recommendedName>
</protein>